<protein>
    <submittedName>
        <fullName evidence="2">ATP synthase subunit AtpR</fullName>
    </submittedName>
</protein>
<evidence type="ECO:0000313" key="3">
    <source>
        <dbReference type="Proteomes" id="UP000244446"/>
    </source>
</evidence>
<dbReference type="InterPro" id="IPR017581">
    <property type="entry name" value="AtpR-like"/>
</dbReference>
<organism evidence="2 3">
    <name type="scientific">Pelagivirga sediminicola</name>
    <dbReference type="NCBI Taxonomy" id="2170575"/>
    <lineage>
        <taxon>Bacteria</taxon>
        <taxon>Pseudomonadati</taxon>
        <taxon>Pseudomonadota</taxon>
        <taxon>Alphaproteobacteria</taxon>
        <taxon>Rhodobacterales</taxon>
        <taxon>Paracoccaceae</taxon>
        <taxon>Pelagivirga</taxon>
    </lineage>
</organism>
<name>A0A2T7G3H7_9RHOB</name>
<evidence type="ECO:0000256" key="1">
    <source>
        <dbReference type="SAM" id="Phobius"/>
    </source>
</evidence>
<dbReference type="AlphaFoldDB" id="A0A2T7G3H7"/>
<accession>A0A2T7G3H7</accession>
<reference evidence="2 3" key="1">
    <citation type="submission" date="2018-04" db="EMBL/GenBank/DDBJ databases">
        <title>Pelagivirga bohaiensis gen. nov., sp. nov., a bacterium isolated from the Bohai Sea.</title>
        <authorList>
            <person name="Ji X."/>
        </authorList>
    </citation>
    <scope>NUCLEOTIDE SEQUENCE [LARGE SCALE GENOMIC DNA]</scope>
    <source>
        <strain evidence="2 3">BH-SD19</strain>
    </source>
</reference>
<evidence type="ECO:0000313" key="2">
    <source>
        <dbReference type="EMBL" id="PVA08977.1"/>
    </source>
</evidence>
<keyword evidence="3" id="KW-1185">Reference proteome</keyword>
<proteinExistence type="predicted"/>
<feature type="transmembrane region" description="Helical" evidence="1">
    <location>
        <begin position="15"/>
        <end position="38"/>
    </location>
</feature>
<dbReference type="Pfam" id="PF12966">
    <property type="entry name" value="AtpR"/>
    <property type="match status" value="1"/>
</dbReference>
<comment type="caution">
    <text evidence="2">The sequence shown here is derived from an EMBL/GenBank/DDBJ whole genome shotgun (WGS) entry which is preliminary data.</text>
</comment>
<keyword evidence="1" id="KW-0472">Membrane</keyword>
<dbReference type="Proteomes" id="UP000244446">
    <property type="component" value="Unassembled WGS sequence"/>
</dbReference>
<gene>
    <name evidence="2" type="ORF">DC366_16305</name>
</gene>
<keyword evidence="1" id="KW-1133">Transmembrane helix</keyword>
<dbReference type="EMBL" id="QCYH01000013">
    <property type="protein sequence ID" value="PVA08977.1"/>
    <property type="molecule type" value="Genomic_DNA"/>
</dbReference>
<sequence>MDRQGGWRVMLAIDWTAFALGTLAGSAAGAFYFAGLAWGVRLALGHARPMAVLLPSAALRIALLLIAGWWTAQLGAVALAACALAFLGLRVVFVAAARRTPAKGGASWS</sequence>
<keyword evidence="1" id="KW-0812">Transmembrane</keyword>
<feature type="transmembrane region" description="Helical" evidence="1">
    <location>
        <begin position="76"/>
        <end position="97"/>
    </location>
</feature>
<feature type="transmembrane region" description="Helical" evidence="1">
    <location>
        <begin position="50"/>
        <end position="70"/>
    </location>
</feature>